<organism evidence="2 3">
    <name type="scientific">Pseudoalteromonas fenneropenaei</name>
    <dbReference type="NCBI Taxonomy" id="1737459"/>
    <lineage>
        <taxon>Bacteria</taxon>
        <taxon>Pseudomonadati</taxon>
        <taxon>Pseudomonadota</taxon>
        <taxon>Gammaproteobacteria</taxon>
        <taxon>Alteromonadales</taxon>
        <taxon>Pseudoalteromonadaceae</taxon>
        <taxon>Pseudoalteromonas</taxon>
    </lineage>
</organism>
<evidence type="ECO:0000313" key="2">
    <source>
        <dbReference type="EMBL" id="MFC3032681.1"/>
    </source>
</evidence>
<dbReference type="EMBL" id="JBHRSD010000014">
    <property type="protein sequence ID" value="MFC3032681.1"/>
    <property type="molecule type" value="Genomic_DNA"/>
</dbReference>
<feature type="transmembrane region" description="Helical" evidence="1">
    <location>
        <begin position="107"/>
        <end position="129"/>
    </location>
</feature>
<dbReference type="Proteomes" id="UP001595453">
    <property type="component" value="Unassembled WGS sequence"/>
</dbReference>
<feature type="transmembrane region" description="Helical" evidence="1">
    <location>
        <begin position="68"/>
        <end position="87"/>
    </location>
</feature>
<keyword evidence="3" id="KW-1185">Reference proteome</keyword>
<feature type="transmembrane region" description="Helical" evidence="1">
    <location>
        <begin position="38"/>
        <end position="56"/>
    </location>
</feature>
<keyword evidence="1" id="KW-0812">Transmembrane</keyword>
<keyword evidence="1" id="KW-1133">Transmembrane helix</keyword>
<comment type="caution">
    <text evidence="2">The sequence shown here is derived from an EMBL/GenBank/DDBJ whole genome shotgun (WGS) entry which is preliminary data.</text>
</comment>
<keyword evidence="1" id="KW-0472">Membrane</keyword>
<sequence>MANWLWKLLFIIICAALLASLYDSFIAADSLAAPHLLLVSLAVFIIDIFLLVAAYNCAFKQRLLDHKLIWRVSLPAYFIANLSVLYFDFTEYADGYTGYEMATKCVVTVLILTVLFLTAISLPITKLAISKPQ</sequence>
<evidence type="ECO:0000256" key="1">
    <source>
        <dbReference type="SAM" id="Phobius"/>
    </source>
</evidence>
<proteinExistence type="predicted"/>
<accession>A0ABV7CJJ8</accession>
<gene>
    <name evidence="2" type="ORF">ACFOEE_09125</name>
</gene>
<dbReference type="RefSeq" id="WP_377123421.1">
    <property type="nucleotide sequence ID" value="NZ_JBHRSD010000014.1"/>
</dbReference>
<reference evidence="3" key="1">
    <citation type="journal article" date="2019" name="Int. J. Syst. Evol. Microbiol.">
        <title>The Global Catalogue of Microorganisms (GCM) 10K type strain sequencing project: providing services to taxonomists for standard genome sequencing and annotation.</title>
        <authorList>
            <consortium name="The Broad Institute Genomics Platform"/>
            <consortium name="The Broad Institute Genome Sequencing Center for Infectious Disease"/>
            <person name="Wu L."/>
            <person name="Ma J."/>
        </authorList>
    </citation>
    <scope>NUCLEOTIDE SEQUENCE [LARGE SCALE GENOMIC DNA]</scope>
    <source>
        <strain evidence="3">KCTC 42730</strain>
    </source>
</reference>
<evidence type="ECO:0000313" key="3">
    <source>
        <dbReference type="Proteomes" id="UP001595453"/>
    </source>
</evidence>
<protein>
    <submittedName>
        <fullName evidence="2">Uncharacterized protein</fullName>
    </submittedName>
</protein>
<name>A0ABV7CJJ8_9GAMM</name>